<dbReference type="EMBL" id="FOHB01000005">
    <property type="protein sequence ID" value="SES34191.1"/>
    <property type="molecule type" value="Genomic_DNA"/>
</dbReference>
<evidence type="ECO:0000313" key="2">
    <source>
        <dbReference type="EMBL" id="SES34191.1"/>
    </source>
</evidence>
<dbReference type="OrthoDB" id="4966523at2"/>
<feature type="transmembrane region" description="Helical" evidence="1">
    <location>
        <begin position="31"/>
        <end position="51"/>
    </location>
</feature>
<dbReference type="STRING" id="587636.SAMN05216199_2976"/>
<dbReference type="RefSeq" id="WP_091759613.1">
    <property type="nucleotide sequence ID" value="NZ_FOHB01000005.1"/>
</dbReference>
<keyword evidence="1" id="KW-1133">Transmembrane helix</keyword>
<reference evidence="3" key="1">
    <citation type="submission" date="2016-10" db="EMBL/GenBank/DDBJ databases">
        <authorList>
            <person name="Varghese N."/>
            <person name="Submissions S."/>
        </authorList>
    </citation>
    <scope>NUCLEOTIDE SEQUENCE [LARGE SCALE GENOMIC DNA]</scope>
    <source>
        <strain evidence="3">CGMCC 1.6963</strain>
    </source>
</reference>
<organism evidence="2 3">
    <name type="scientific">Pedococcus cremeus</name>
    <dbReference type="NCBI Taxonomy" id="587636"/>
    <lineage>
        <taxon>Bacteria</taxon>
        <taxon>Bacillati</taxon>
        <taxon>Actinomycetota</taxon>
        <taxon>Actinomycetes</taxon>
        <taxon>Micrococcales</taxon>
        <taxon>Intrasporangiaceae</taxon>
        <taxon>Pedococcus</taxon>
    </lineage>
</organism>
<proteinExistence type="predicted"/>
<protein>
    <recommendedName>
        <fullName evidence="4">Apolipoprotein N-acyltransferase</fullName>
    </recommendedName>
</protein>
<keyword evidence="3" id="KW-1185">Reference proteome</keyword>
<name>A0A1H9WK31_9MICO</name>
<feature type="transmembrane region" description="Helical" evidence="1">
    <location>
        <begin position="7"/>
        <end position="25"/>
    </location>
</feature>
<dbReference type="Proteomes" id="UP000199019">
    <property type="component" value="Unassembled WGS sequence"/>
</dbReference>
<evidence type="ECO:0000256" key="1">
    <source>
        <dbReference type="SAM" id="Phobius"/>
    </source>
</evidence>
<keyword evidence="1" id="KW-0812">Transmembrane</keyword>
<gene>
    <name evidence="2" type="ORF">SAMN05216199_2976</name>
</gene>
<feature type="transmembrane region" description="Helical" evidence="1">
    <location>
        <begin position="63"/>
        <end position="85"/>
    </location>
</feature>
<evidence type="ECO:0000313" key="3">
    <source>
        <dbReference type="Proteomes" id="UP000199019"/>
    </source>
</evidence>
<accession>A0A1H9WK31</accession>
<dbReference type="AlphaFoldDB" id="A0A1H9WK31"/>
<evidence type="ECO:0008006" key="4">
    <source>
        <dbReference type="Google" id="ProtNLM"/>
    </source>
</evidence>
<sequence length="87" mass="9857">MGPDWRVVLPWVGLAAMVAVLPFYAASGLVAPGWAVVALLVCWALFVWVGWRWRRTRPYWVPALPFVAFGWWWVVLSAGDAWLGWTA</sequence>
<keyword evidence="1" id="KW-0472">Membrane</keyword>